<dbReference type="GO" id="GO:0046872">
    <property type="term" value="F:metal ion binding"/>
    <property type="evidence" value="ECO:0007669"/>
    <property type="project" value="UniProtKB-KW"/>
</dbReference>
<dbReference type="AlphaFoldDB" id="A0A653AEH8"/>
<evidence type="ECO:0000256" key="1">
    <source>
        <dbReference type="ARBA" id="ARBA00001946"/>
    </source>
</evidence>
<dbReference type="InterPro" id="IPR041633">
    <property type="entry name" value="Polbeta"/>
</dbReference>
<keyword evidence="5" id="KW-0547">Nucleotide-binding</keyword>
<evidence type="ECO:0000313" key="9">
    <source>
        <dbReference type="EMBL" id="VBB46427.1"/>
    </source>
</evidence>
<evidence type="ECO:0000256" key="4">
    <source>
        <dbReference type="ARBA" id="ARBA00022723"/>
    </source>
</evidence>
<evidence type="ECO:0000256" key="6">
    <source>
        <dbReference type="ARBA" id="ARBA00022840"/>
    </source>
</evidence>
<evidence type="ECO:0000259" key="8">
    <source>
        <dbReference type="Pfam" id="PF18765"/>
    </source>
</evidence>
<protein>
    <recommendedName>
        <fullName evidence="8">Polymerase beta nucleotidyltransferase domain-containing protein</fullName>
    </recommendedName>
</protein>
<keyword evidence="7" id="KW-0460">Magnesium</keyword>
<evidence type="ECO:0000256" key="7">
    <source>
        <dbReference type="ARBA" id="ARBA00022842"/>
    </source>
</evidence>
<evidence type="ECO:0000256" key="2">
    <source>
        <dbReference type="ARBA" id="ARBA00022679"/>
    </source>
</evidence>
<dbReference type="GO" id="GO:0005524">
    <property type="term" value="F:ATP binding"/>
    <property type="evidence" value="ECO:0007669"/>
    <property type="project" value="UniProtKB-KW"/>
</dbReference>
<dbReference type="GO" id="GO:0016779">
    <property type="term" value="F:nucleotidyltransferase activity"/>
    <property type="evidence" value="ECO:0007669"/>
    <property type="project" value="UniProtKB-KW"/>
</dbReference>
<reference evidence="9" key="1">
    <citation type="submission" date="2018-07" db="EMBL/GenBank/DDBJ databases">
        <authorList>
            <consortium name="Genoscope - CEA"/>
            <person name="William W."/>
        </authorList>
    </citation>
    <scope>NUCLEOTIDE SEQUENCE</scope>
    <source>
        <strain evidence="9">IK1</strain>
    </source>
</reference>
<evidence type="ECO:0000256" key="5">
    <source>
        <dbReference type="ARBA" id="ARBA00022741"/>
    </source>
</evidence>
<dbReference type="Gene3D" id="3.30.460.10">
    <property type="entry name" value="Beta Polymerase, domain 2"/>
    <property type="match status" value="1"/>
</dbReference>
<gene>
    <name evidence="9" type="ORF">TRIP_B40282</name>
</gene>
<evidence type="ECO:0000256" key="3">
    <source>
        <dbReference type="ARBA" id="ARBA00022695"/>
    </source>
</evidence>
<keyword evidence="2" id="KW-0808">Transferase</keyword>
<keyword evidence="4" id="KW-0479">Metal-binding</keyword>
<keyword evidence="3" id="KW-0548">Nucleotidyltransferase</keyword>
<keyword evidence="6" id="KW-0067">ATP-binding</keyword>
<dbReference type="PANTHER" id="PTHR33571">
    <property type="entry name" value="SSL8005 PROTEIN"/>
    <property type="match status" value="1"/>
</dbReference>
<dbReference type="Pfam" id="PF18765">
    <property type="entry name" value="Polbeta"/>
    <property type="match status" value="1"/>
</dbReference>
<accession>A0A653AEH8</accession>
<dbReference type="PANTHER" id="PTHR33571:SF14">
    <property type="entry name" value="PROTEIN ADENYLYLTRANSFERASE MJ0435-RELATED"/>
    <property type="match status" value="1"/>
</dbReference>
<name>A0A653AEH8_UNCDX</name>
<proteinExistence type="predicted"/>
<comment type="cofactor">
    <cofactor evidence="1">
        <name>Mg(2+)</name>
        <dbReference type="ChEBI" id="CHEBI:18420"/>
    </cofactor>
</comment>
<dbReference type="InterPro" id="IPR043519">
    <property type="entry name" value="NT_sf"/>
</dbReference>
<dbReference type="EMBL" id="UPXX01000031">
    <property type="protein sequence ID" value="VBB46427.1"/>
    <property type="molecule type" value="Genomic_DNA"/>
</dbReference>
<dbReference type="CDD" id="cd05403">
    <property type="entry name" value="NT_KNTase_like"/>
    <property type="match status" value="1"/>
</dbReference>
<sequence>MNKSDQDKIINICLKNDVSMIGVFGSTARDEAKESSDIDLLIKLSKPKSLLSLVILERNLSEAIGKRVDLLTENAISPYLKERIVKELKVIYEAR</sequence>
<dbReference type="InterPro" id="IPR052038">
    <property type="entry name" value="Type-VII_TA_antitoxin"/>
</dbReference>
<dbReference type="SUPFAM" id="SSF81301">
    <property type="entry name" value="Nucleotidyltransferase"/>
    <property type="match status" value="1"/>
</dbReference>
<organism evidence="9">
    <name type="scientific">Uncultured Desulfatiglans sp</name>
    <dbReference type="NCBI Taxonomy" id="1748965"/>
    <lineage>
        <taxon>Bacteria</taxon>
        <taxon>Pseudomonadati</taxon>
        <taxon>Thermodesulfobacteriota</taxon>
        <taxon>Desulfobacteria</taxon>
        <taxon>Desulfatiglandales</taxon>
        <taxon>Desulfatiglandaceae</taxon>
        <taxon>Desulfatiglans</taxon>
        <taxon>environmental samples</taxon>
    </lineage>
</organism>
<feature type="domain" description="Polymerase beta nucleotidyltransferase" evidence="8">
    <location>
        <begin position="8"/>
        <end position="93"/>
    </location>
</feature>